<name>A0A7S8E5Q6_9CHLR</name>
<dbReference type="SUPFAM" id="SSF52540">
    <property type="entry name" value="P-loop containing nucleoside triphosphate hydrolases"/>
    <property type="match status" value="1"/>
</dbReference>
<evidence type="ECO:0000256" key="7">
    <source>
        <dbReference type="ARBA" id="ARBA00023274"/>
    </source>
</evidence>
<evidence type="ECO:0000313" key="14">
    <source>
        <dbReference type="Proteomes" id="UP000594468"/>
    </source>
</evidence>
<dbReference type="SMART" id="SM00963">
    <property type="entry name" value="SRP54_N"/>
    <property type="match status" value="1"/>
</dbReference>
<dbReference type="NCBIfam" id="TIGR00959">
    <property type="entry name" value="ffh"/>
    <property type="match status" value="1"/>
</dbReference>
<dbReference type="CDD" id="cd18539">
    <property type="entry name" value="SRP_G"/>
    <property type="match status" value="1"/>
</dbReference>
<comment type="function">
    <text evidence="9">Involved in targeting and insertion of nascent membrane proteins into the cytoplasmic membrane. Binds to the hydrophobic signal sequence of the ribosome-nascent chain (RNC) as it emerges from the ribosomes. The SRP-RNC complex is then targeted to the cytoplasmic membrane where it interacts with the SRP receptor FtsY.</text>
</comment>
<organism evidence="13 14">
    <name type="scientific">Phototrophicus methaneseepsis</name>
    <dbReference type="NCBI Taxonomy" id="2710758"/>
    <lineage>
        <taxon>Bacteria</taxon>
        <taxon>Bacillati</taxon>
        <taxon>Chloroflexota</taxon>
        <taxon>Candidatus Thermofontia</taxon>
        <taxon>Phototrophicales</taxon>
        <taxon>Phototrophicaceae</taxon>
        <taxon>Phototrophicus</taxon>
    </lineage>
</organism>
<dbReference type="SMART" id="SM00962">
    <property type="entry name" value="SRP54"/>
    <property type="match status" value="1"/>
</dbReference>
<comment type="subcellular location">
    <subcellularLocation>
        <location evidence="9">Cytoplasm</location>
    </subcellularLocation>
    <text evidence="9">The SRP-RNC complex is targeted to the cytoplasmic membrane.</text>
</comment>
<evidence type="ECO:0000256" key="1">
    <source>
        <dbReference type="ARBA" id="ARBA00005450"/>
    </source>
</evidence>
<dbReference type="Pfam" id="PF02978">
    <property type="entry name" value="SRP_SPB"/>
    <property type="match status" value="1"/>
</dbReference>
<dbReference type="Proteomes" id="UP000594468">
    <property type="component" value="Chromosome"/>
</dbReference>
<evidence type="ECO:0000256" key="4">
    <source>
        <dbReference type="ARBA" id="ARBA00022884"/>
    </source>
</evidence>
<evidence type="ECO:0000256" key="3">
    <source>
        <dbReference type="ARBA" id="ARBA00022801"/>
    </source>
</evidence>
<dbReference type="FunFam" id="3.40.50.300:FF:000022">
    <property type="entry name" value="Signal recognition particle 54 kDa subunit"/>
    <property type="match status" value="1"/>
</dbReference>
<dbReference type="InterPro" id="IPR013822">
    <property type="entry name" value="Signal_recog_particl_SRP54_hlx"/>
</dbReference>
<feature type="domain" description="SRP54-type proteins GTP-binding" evidence="11">
    <location>
        <begin position="100"/>
        <end position="297"/>
    </location>
</feature>
<evidence type="ECO:0000313" key="13">
    <source>
        <dbReference type="EMBL" id="QPC80856.1"/>
    </source>
</evidence>
<dbReference type="SMART" id="SM00382">
    <property type="entry name" value="AAA"/>
    <property type="match status" value="1"/>
</dbReference>
<evidence type="ECO:0000256" key="2">
    <source>
        <dbReference type="ARBA" id="ARBA00022741"/>
    </source>
</evidence>
<dbReference type="PANTHER" id="PTHR11564">
    <property type="entry name" value="SIGNAL RECOGNITION PARTICLE 54K PROTEIN SRP54"/>
    <property type="match status" value="1"/>
</dbReference>
<dbReference type="InterPro" id="IPR036891">
    <property type="entry name" value="Signal_recog_part_SRP54_M_sf"/>
</dbReference>
<feature type="domain" description="Signal recognition particle SRP54 helical bundle" evidence="12">
    <location>
        <begin position="1"/>
        <end position="86"/>
    </location>
</feature>
<dbReference type="GO" id="GO:0048500">
    <property type="term" value="C:signal recognition particle"/>
    <property type="evidence" value="ECO:0007669"/>
    <property type="project" value="UniProtKB-UniRule"/>
</dbReference>
<feature type="binding site" evidence="9">
    <location>
        <begin position="107"/>
        <end position="114"/>
    </location>
    <ligand>
        <name>GTP</name>
        <dbReference type="ChEBI" id="CHEBI:37565"/>
    </ligand>
</feature>
<dbReference type="HAMAP" id="MF_00306">
    <property type="entry name" value="SRP54"/>
    <property type="match status" value="1"/>
</dbReference>
<dbReference type="Gene3D" id="3.40.50.300">
    <property type="entry name" value="P-loop containing nucleotide triphosphate hydrolases"/>
    <property type="match status" value="1"/>
</dbReference>
<accession>A0A7S8E5Q6</accession>
<comment type="subunit">
    <text evidence="9">Part of the signal recognition particle protein translocation system, which is composed of SRP and FtsY.</text>
</comment>
<evidence type="ECO:0000259" key="11">
    <source>
        <dbReference type="SMART" id="SM00962"/>
    </source>
</evidence>
<dbReference type="RefSeq" id="WP_195168931.1">
    <property type="nucleotide sequence ID" value="NZ_CP062983.1"/>
</dbReference>
<dbReference type="InterPro" id="IPR000897">
    <property type="entry name" value="SRP54_GTPase_dom"/>
</dbReference>
<dbReference type="Pfam" id="PF00448">
    <property type="entry name" value="SRP54"/>
    <property type="match status" value="1"/>
</dbReference>
<evidence type="ECO:0000256" key="5">
    <source>
        <dbReference type="ARBA" id="ARBA00023134"/>
    </source>
</evidence>
<dbReference type="GO" id="GO:0003924">
    <property type="term" value="F:GTPase activity"/>
    <property type="evidence" value="ECO:0007669"/>
    <property type="project" value="UniProtKB-UniRule"/>
</dbReference>
<dbReference type="EC" id="3.6.5.4" evidence="9"/>
<keyword evidence="9" id="KW-0963">Cytoplasm</keyword>
<dbReference type="SUPFAM" id="SSF47446">
    <property type="entry name" value="Signal peptide-binding domain"/>
    <property type="match status" value="1"/>
</dbReference>
<dbReference type="GO" id="GO:0005525">
    <property type="term" value="F:GTP binding"/>
    <property type="evidence" value="ECO:0007669"/>
    <property type="project" value="UniProtKB-UniRule"/>
</dbReference>
<dbReference type="AlphaFoldDB" id="A0A7S8E5Q6"/>
<comment type="catalytic activity">
    <reaction evidence="8 9">
        <text>GTP + H2O = GDP + phosphate + H(+)</text>
        <dbReference type="Rhea" id="RHEA:19669"/>
        <dbReference type="ChEBI" id="CHEBI:15377"/>
        <dbReference type="ChEBI" id="CHEBI:15378"/>
        <dbReference type="ChEBI" id="CHEBI:37565"/>
        <dbReference type="ChEBI" id="CHEBI:43474"/>
        <dbReference type="ChEBI" id="CHEBI:58189"/>
        <dbReference type="EC" id="3.6.5.4"/>
    </reaction>
</comment>
<dbReference type="Gene3D" id="1.10.260.30">
    <property type="entry name" value="Signal recognition particle, SRP54 subunit, M-domain"/>
    <property type="match status" value="1"/>
</dbReference>
<keyword evidence="4 9" id="KW-0694">RNA-binding</keyword>
<comment type="domain">
    <text evidence="9">Composed of three domains: the N-terminal N domain, which is responsible for interactions with the ribosome, the central G domain, which binds GTP, and the C-terminal M domain, which binds the RNA and the signal sequence of the RNC.</text>
</comment>
<dbReference type="EMBL" id="CP062983">
    <property type="protein sequence ID" value="QPC80856.1"/>
    <property type="molecule type" value="Genomic_DNA"/>
</dbReference>
<dbReference type="GO" id="GO:0006614">
    <property type="term" value="P:SRP-dependent cotranslational protein targeting to membrane"/>
    <property type="evidence" value="ECO:0007669"/>
    <property type="project" value="InterPro"/>
</dbReference>
<dbReference type="InterPro" id="IPR022941">
    <property type="entry name" value="SRP54"/>
</dbReference>
<comment type="similarity">
    <text evidence="1 9">Belongs to the GTP-binding SRP family. SRP54 subfamily.</text>
</comment>
<feature type="binding site" evidence="9">
    <location>
        <begin position="189"/>
        <end position="193"/>
    </location>
    <ligand>
        <name>GTP</name>
        <dbReference type="ChEBI" id="CHEBI:37565"/>
    </ligand>
</feature>
<proteinExistence type="inferred from homology"/>
<dbReference type="InterPro" id="IPR004125">
    <property type="entry name" value="Signal_recog_particle_SRP54_M"/>
</dbReference>
<keyword evidence="3 9" id="KW-0378">Hydrolase</keyword>
<evidence type="ECO:0000259" key="10">
    <source>
        <dbReference type="SMART" id="SM00382"/>
    </source>
</evidence>
<evidence type="ECO:0000259" key="12">
    <source>
        <dbReference type="SMART" id="SM00963"/>
    </source>
</evidence>
<keyword evidence="14" id="KW-1185">Reference proteome</keyword>
<reference evidence="13 14" key="1">
    <citation type="submission" date="2020-02" db="EMBL/GenBank/DDBJ databases">
        <authorList>
            <person name="Zheng R.K."/>
            <person name="Sun C.M."/>
        </authorList>
    </citation>
    <scope>NUCLEOTIDE SEQUENCE [LARGE SCALE GENOMIC DNA]</scope>
    <source>
        <strain evidence="14">rifampicinis</strain>
    </source>
</reference>
<protein>
    <recommendedName>
        <fullName evidence="9">Signal recognition particle protein</fullName>
        <ecNumber evidence="9">3.6.5.4</ecNumber>
    </recommendedName>
    <alternativeName>
        <fullName evidence="9">Fifty-four homolog</fullName>
    </alternativeName>
</protein>
<evidence type="ECO:0000256" key="8">
    <source>
        <dbReference type="ARBA" id="ARBA00048027"/>
    </source>
</evidence>
<feature type="domain" description="AAA+ ATPase" evidence="10">
    <location>
        <begin position="99"/>
        <end position="246"/>
    </location>
</feature>
<keyword evidence="5 9" id="KW-0342">GTP-binding</keyword>
<dbReference type="GO" id="GO:0008312">
    <property type="term" value="F:7S RNA binding"/>
    <property type="evidence" value="ECO:0007669"/>
    <property type="project" value="InterPro"/>
</dbReference>
<evidence type="ECO:0000256" key="9">
    <source>
        <dbReference type="HAMAP-Rule" id="MF_00306"/>
    </source>
</evidence>
<keyword evidence="7 9" id="KW-0687">Ribonucleoprotein</keyword>
<dbReference type="InterPro" id="IPR004780">
    <property type="entry name" value="SRP"/>
</dbReference>
<dbReference type="Gene3D" id="1.20.120.140">
    <property type="entry name" value="Signal recognition particle SRP54, nucleotide-binding domain"/>
    <property type="match status" value="1"/>
</dbReference>
<keyword evidence="6 9" id="KW-0733">Signal recognition particle</keyword>
<gene>
    <name evidence="9 13" type="primary">ffh</name>
    <name evidence="13" type="ORF">G4Y79_14185</name>
</gene>
<dbReference type="Pfam" id="PF02881">
    <property type="entry name" value="SRP54_N"/>
    <property type="match status" value="1"/>
</dbReference>
<dbReference type="InterPro" id="IPR027417">
    <property type="entry name" value="P-loop_NTPase"/>
</dbReference>
<keyword evidence="2 9" id="KW-0547">Nucleotide-binding</keyword>
<feature type="binding site" evidence="9">
    <location>
        <begin position="247"/>
        <end position="250"/>
    </location>
    <ligand>
        <name>GTP</name>
        <dbReference type="ChEBI" id="CHEBI:37565"/>
    </ligand>
</feature>
<dbReference type="PANTHER" id="PTHR11564:SF5">
    <property type="entry name" value="SIGNAL RECOGNITION PARTICLE SUBUNIT SRP54"/>
    <property type="match status" value="1"/>
</dbReference>
<sequence>MFESLSQRLQNTFDRLGGGRVVTEQDVKDAMRDVRMALLEADVALPIVKDFVGRVRDRAIGAEVHKTLRPHEQVVKIIHEEMRDTLGEAGRLNFSGSTKPHVIMMVGLQGSGKTTSAAKLAMYLRKEGRQPFLVAADTYRPAAVDQLVTLAKQVNIPYYEEGVSAKPTDIAKRGLEAAKNADASVVIIDTAGRLQIDDQLMTELEEIKRRTNPAEILLVADAMTGQEAVNIATGFNERVGITGLVLTKVDGDARGGAALSMRAVTGVPIKFMGTGEKISLETFEQFHPERIADRILGMGDMMTLIEKAESLYEEEEAMRLQQKMMENKFTLQDFLDQLRKIRRMGPIGKVLGMLPGMSKLQMQGMLDNEEVEARISKVEAILNSMTIQEREKPKILNASRKKRIARGSGVEVRDVNDVIKQYRQMQKMMDQLRKGRFPKIPGLEGIDMDSLGM</sequence>
<dbReference type="InterPro" id="IPR003593">
    <property type="entry name" value="AAA+_ATPase"/>
</dbReference>
<dbReference type="InterPro" id="IPR042101">
    <property type="entry name" value="SRP54_N_sf"/>
</dbReference>
<dbReference type="KEGG" id="pmet:G4Y79_14185"/>
<evidence type="ECO:0000256" key="6">
    <source>
        <dbReference type="ARBA" id="ARBA00023135"/>
    </source>
</evidence>